<proteinExistence type="inferred from homology"/>
<sequence length="352" mass="40311">MTETSKEILVLGGTGAQGMMVVKALSRSKRYHARVLTRDPNSTWAQNLASLPNVTLMKGRQDSQEDLHRAFEGVYGAWVNIDGFSLGEKDELFYGIRAYEIARHHHVQHYIWASLPYTLRNGNWDEKYHTHADSKARIRDLILAQGQEGMKSSILTTVPYMEMLLDGVFVPRERPDGTFVWMNPATTGKFALISLEDVGYYSLWLFDNISESAGLDLTVVTDYVSFEDIARTFTKVTGKKGEHQTVTLEEYLPMAEPYPDAPVNWYAVGPNDARDMSLLSWRQNISAFWRHWNDEVNKVADMALLDRIHPNRIKSLEEWMKKLGYDGRMRTVMKGLEAGRRMKLEAQRNGKL</sequence>
<keyword evidence="5" id="KW-1185">Reference proteome</keyword>
<dbReference type="Proteomes" id="UP001163846">
    <property type="component" value="Unassembled WGS sequence"/>
</dbReference>
<dbReference type="AlphaFoldDB" id="A0AA38P466"/>
<dbReference type="Gene3D" id="3.90.25.10">
    <property type="entry name" value="UDP-galactose 4-epimerase, domain 1"/>
    <property type="match status" value="1"/>
</dbReference>
<dbReference type="InterPro" id="IPR051164">
    <property type="entry name" value="NmrA-like_oxidored"/>
</dbReference>
<protein>
    <submittedName>
        <fullName evidence="4">NmrA-like family domain-containing protein 1</fullName>
    </submittedName>
</protein>
<evidence type="ECO:0000313" key="4">
    <source>
        <dbReference type="EMBL" id="KAJ3835791.1"/>
    </source>
</evidence>
<gene>
    <name evidence="4" type="ORF">F5878DRAFT_542608</name>
</gene>
<feature type="domain" description="NmrA-like" evidence="3">
    <location>
        <begin position="5"/>
        <end position="252"/>
    </location>
</feature>
<dbReference type="InterPro" id="IPR008030">
    <property type="entry name" value="NmrA-like"/>
</dbReference>
<comment type="similarity">
    <text evidence="1">Belongs to the NmrA-type oxidoreductase family.</text>
</comment>
<organism evidence="4 5">
    <name type="scientific">Lentinula raphanica</name>
    <dbReference type="NCBI Taxonomy" id="153919"/>
    <lineage>
        <taxon>Eukaryota</taxon>
        <taxon>Fungi</taxon>
        <taxon>Dikarya</taxon>
        <taxon>Basidiomycota</taxon>
        <taxon>Agaricomycotina</taxon>
        <taxon>Agaricomycetes</taxon>
        <taxon>Agaricomycetidae</taxon>
        <taxon>Agaricales</taxon>
        <taxon>Marasmiineae</taxon>
        <taxon>Omphalotaceae</taxon>
        <taxon>Lentinula</taxon>
    </lineage>
</organism>
<name>A0AA38P466_9AGAR</name>
<evidence type="ECO:0000313" key="5">
    <source>
        <dbReference type="Proteomes" id="UP001163846"/>
    </source>
</evidence>
<keyword evidence="2" id="KW-0521">NADP</keyword>
<dbReference type="PANTHER" id="PTHR42748">
    <property type="entry name" value="NITROGEN METABOLITE REPRESSION PROTEIN NMRA FAMILY MEMBER"/>
    <property type="match status" value="1"/>
</dbReference>
<evidence type="ECO:0000256" key="2">
    <source>
        <dbReference type="ARBA" id="ARBA00022857"/>
    </source>
</evidence>
<dbReference type="Gene3D" id="3.40.50.720">
    <property type="entry name" value="NAD(P)-binding Rossmann-like Domain"/>
    <property type="match status" value="1"/>
</dbReference>
<dbReference type="EMBL" id="MU806377">
    <property type="protein sequence ID" value="KAJ3835791.1"/>
    <property type="molecule type" value="Genomic_DNA"/>
</dbReference>
<reference evidence="4" key="1">
    <citation type="submission" date="2022-08" db="EMBL/GenBank/DDBJ databases">
        <authorList>
            <consortium name="DOE Joint Genome Institute"/>
            <person name="Min B."/>
            <person name="Riley R."/>
            <person name="Sierra-Patev S."/>
            <person name="Naranjo-Ortiz M."/>
            <person name="Looney B."/>
            <person name="Konkel Z."/>
            <person name="Slot J.C."/>
            <person name="Sakamoto Y."/>
            <person name="Steenwyk J.L."/>
            <person name="Rokas A."/>
            <person name="Carro J."/>
            <person name="Camarero S."/>
            <person name="Ferreira P."/>
            <person name="Molpeceres G."/>
            <person name="Ruiz-Duenas F.J."/>
            <person name="Serrano A."/>
            <person name="Henrissat B."/>
            <person name="Drula E."/>
            <person name="Hughes K.W."/>
            <person name="Mata J.L."/>
            <person name="Ishikawa N.K."/>
            <person name="Vargas-Isla R."/>
            <person name="Ushijima S."/>
            <person name="Smith C.A."/>
            <person name="Ahrendt S."/>
            <person name="Andreopoulos W."/>
            <person name="He G."/>
            <person name="Labutti K."/>
            <person name="Lipzen A."/>
            <person name="Ng V."/>
            <person name="Sandor L."/>
            <person name="Barry K."/>
            <person name="Martinez A.T."/>
            <person name="Xiao Y."/>
            <person name="Gibbons J.G."/>
            <person name="Terashima K."/>
            <person name="Hibbett D.S."/>
            <person name="Grigoriev I.V."/>
        </authorList>
    </citation>
    <scope>NUCLEOTIDE SEQUENCE</scope>
    <source>
        <strain evidence="4">TFB9207</strain>
    </source>
</reference>
<accession>A0AA38P466</accession>
<dbReference type="SUPFAM" id="SSF51735">
    <property type="entry name" value="NAD(P)-binding Rossmann-fold domains"/>
    <property type="match status" value="1"/>
</dbReference>
<dbReference type="GO" id="GO:0005634">
    <property type="term" value="C:nucleus"/>
    <property type="evidence" value="ECO:0007669"/>
    <property type="project" value="TreeGrafter"/>
</dbReference>
<comment type="caution">
    <text evidence="4">The sequence shown here is derived from an EMBL/GenBank/DDBJ whole genome shotgun (WGS) entry which is preliminary data.</text>
</comment>
<evidence type="ECO:0000256" key="1">
    <source>
        <dbReference type="ARBA" id="ARBA00006328"/>
    </source>
</evidence>
<dbReference type="Pfam" id="PF05368">
    <property type="entry name" value="NmrA"/>
    <property type="match status" value="1"/>
</dbReference>
<dbReference type="PANTHER" id="PTHR42748:SF14">
    <property type="entry name" value="SNOAL-LIKE DOMAIN-CONTAINING PROTEIN"/>
    <property type="match status" value="1"/>
</dbReference>
<evidence type="ECO:0000259" key="3">
    <source>
        <dbReference type="Pfam" id="PF05368"/>
    </source>
</evidence>
<dbReference type="InterPro" id="IPR036291">
    <property type="entry name" value="NAD(P)-bd_dom_sf"/>
</dbReference>